<reference evidence="2" key="1">
    <citation type="submission" date="2020-07" db="EMBL/GenBank/DDBJ databases">
        <title>The High-quality genome of the commercially important snow crab, Chionoecetes opilio.</title>
        <authorList>
            <person name="Jeong J.-H."/>
            <person name="Ryu S."/>
        </authorList>
    </citation>
    <scope>NUCLEOTIDE SEQUENCE</scope>
    <source>
        <strain evidence="2">MADBK_172401_WGS</strain>
        <tissue evidence="2">Digestive gland</tissue>
    </source>
</reference>
<evidence type="ECO:0000313" key="2">
    <source>
        <dbReference type="EMBL" id="KAG0727471.1"/>
    </source>
</evidence>
<feature type="compositionally biased region" description="Basic and acidic residues" evidence="1">
    <location>
        <begin position="238"/>
        <end position="247"/>
    </location>
</feature>
<evidence type="ECO:0000313" key="3">
    <source>
        <dbReference type="Proteomes" id="UP000770661"/>
    </source>
</evidence>
<dbReference type="InterPro" id="IPR039782">
    <property type="entry name" value="VPS13B"/>
</dbReference>
<gene>
    <name evidence="2" type="primary">VPS13B_1</name>
    <name evidence="2" type="ORF">GWK47_000384</name>
</gene>
<dbReference type="Proteomes" id="UP000770661">
    <property type="component" value="Unassembled WGS sequence"/>
</dbReference>
<evidence type="ECO:0000256" key="1">
    <source>
        <dbReference type="SAM" id="MobiDB-lite"/>
    </source>
</evidence>
<protein>
    <submittedName>
        <fullName evidence="2">Vacuolar protein sorting-associated protein 13B</fullName>
    </submittedName>
</protein>
<feature type="region of interest" description="Disordered" evidence="1">
    <location>
        <begin position="38"/>
        <end position="63"/>
    </location>
</feature>
<organism evidence="2 3">
    <name type="scientific">Chionoecetes opilio</name>
    <name type="common">Atlantic snow crab</name>
    <name type="synonym">Cancer opilio</name>
    <dbReference type="NCBI Taxonomy" id="41210"/>
    <lineage>
        <taxon>Eukaryota</taxon>
        <taxon>Metazoa</taxon>
        <taxon>Ecdysozoa</taxon>
        <taxon>Arthropoda</taxon>
        <taxon>Crustacea</taxon>
        <taxon>Multicrustacea</taxon>
        <taxon>Malacostraca</taxon>
        <taxon>Eumalacostraca</taxon>
        <taxon>Eucarida</taxon>
        <taxon>Decapoda</taxon>
        <taxon>Pleocyemata</taxon>
        <taxon>Brachyura</taxon>
        <taxon>Eubrachyura</taxon>
        <taxon>Majoidea</taxon>
        <taxon>Majidae</taxon>
        <taxon>Chionoecetes</taxon>
    </lineage>
</organism>
<dbReference type="PANTHER" id="PTHR12517:SF0">
    <property type="entry name" value="INTERMEMBRANE LIPID TRANSFER PROTEIN VPS13B"/>
    <property type="match status" value="1"/>
</dbReference>
<proteinExistence type="predicted"/>
<comment type="caution">
    <text evidence="2">The sequence shown here is derived from an EMBL/GenBank/DDBJ whole genome shotgun (WGS) entry which is preliminary data.</text>
</comment>
<sequence length="307" mass="34626">MLRIESYITPIILSYVDKYIKNLKPEDSQCILKLKGGEATGSESSSQSGGGTKAGEVRRRQRRQDLEVPTSYVQGLINRIINNVCVVCNNVVLKYVEDDIVLSINVKTLEFRSVDGQWTPAFIDLTAEDLILRNLATLTDLTVCLDKRNASGKIENYQEPLMYRCSLSCRVVRQFESVNSIQPLCTRYDVFCPQLHFSLSDTQLPMFLRLLQLALALYYGDLGTATDPEMTPGAPMGKEGEEGRMEDGSLEEGSWSSWAWSLGSALLPVYWEEDEEHALSARRHRLHKTLHMGIYVETATWTFKVGV</sequence>
<dbReference type="EMBL" id="JACEEZ010003337">
    <property type="protein sequence ID" value="KAG0727471.1"/>
    <property type="molecule type" value="Genomic_DNA"/>
</dbReference>
<dbReference type="PANTHER" id="PTHR12517">
    <property type="entry name" value="VACUOLAR PROTEIN SORTING-ASSOCIATED PROTEIN 13B"/>
    <property type="match status" value="1"/>
</dbReference>
<dbReference type="OrthoDB" id="445152at2759"/>
<keyword evidence="3" id="KW-1185">Reference proteome</keyword>
<name>A0A8J5D0N5_CHIOP</name>
<dbReference type="AlphaFoldDB" id="A0A8J5D0N5"/>
<feature type="region of interest" description="Disordered" evidence="1">
    <location>
        <begin position="228"/>
        <end position="249"/>
    </location>
</feature>
<accession>A0A8J5D0N5</accession>